<keyword evidence="4" id="KW-1185">Reference proteome</keyword>
<gene>
    <name evidence="3" type="ORF">R1sor_005950</name>
</gene>
<evidence type="ECO:0000313" key="3">
    <source>
        <dbReference type="EMBL" id="KAL3692299.1"/>
    </source>
</evidence>
<keyword evidence="1" id="KW-0175">Coiled coil</keyword>
<comment type="caution">
    <text evidence="3">The sequence shown here is derived from an EMBL/GenBank/DDBJ whole genome shotgun (WGS) entry which is preliminary data.</text>
</comment>
<reference evidence="3 4" key="1">
    <citation type="submission" date="2024-09" db="EMBL/GenBank/DDBJ databases">
        <title>Chromosome-scale assembly of Riccia sorocarpa.</title>
        <authorList>
            <person name="Paukszto L."/>
        </authorList>
    </citation>
    <scope>NUCLEOTIDE SEQUENCE [LARGE SCALE GENOMIC DNA]</scope>
    <source>
        <strain evidence="3">LP-2024</strain>
        <tissue evidence="3">Aerial parts of the thallus</tissue>
    </source>
</reference>
<dbReference type="EMBL" id="JBJQOH010000003">
    <property type="protein sequence ID" value="KAL3692299.1"/>
    <property type="molecule type" value="Genomic_DNA"/>
</dbReference>
<sequence length="609" mass="67334">MPTALAGKGLPSIRLMEADLSAGFASAPAGFLKKIARFRLCVPEDVFWYALWNTDAEGDRLLIKGCSEATCVVGWHEVAVAFGANHADSEEFRAMKINNKNFSQYQPGQFLLETVETNAQRKLVNGQPYEEISYYKEAAPYGPTYTLMNVIAELFWCNGRSTRFTTPQVYAYMRSLHGFQTNWAKVILQNLRTEIVFLQKRARAPENTKPTPVIWAPIFTRILFAFRETIFSGTPLAHPDGWVAWTHMSKEGELDLAGLHAKFPEPIVHLNVIRDNCKLTDQIPLAEPVNGDSLAKVAGTAPIASKLPARKRSRDDQDAIQVSTPANKDNGQSSTSPERTVRTRFTKKRAVSSGAVGNSDVITVPADSTSDGDRILDPIFQDFGKILGPQLAQVVTSKLAESFGPMLADADAAASLKQQLLEQSQKLADHNGQLAALKLELEITKAKCQLPKDRSAELQLQKDLGQCRQQLADSQANLRKLETELKKAGEDAGSRAANQETLKGEVTSLKKELEALKVAVTAKETKMSEAISDLQQRLQTEGKEVIRYKEALQAVMKKNADLDDQVSSLKGLIEDQKFTSERAEKVQQALCSELSQVKTQLRMLQMIGK</sequence>
<evidence type="ECO:0000256" key="2">
    <source>
        <dbReference type="SAM" id="MobiDB-lite"/>
    </source>
</evidence>
<evidence type="ECO:0000256" key="1">
    <source>
        <dbReference type="SAM" id="Coils"/>
    </source>
</evidence>
<protein>
    <submittedName>
        <fullName evidence="3">Uncharacterized protein</fullName>
    </submittedName>
</protein>
<evidence type="ECO:0000313" key="4">
    <source>
        <dbReference type="Proteomes" id="UP001633002"/>
    </source>
</evidence>
<organism evidence="3 4">
    <name type="scientific">Riccia sorocarpa</name>
    <dbReference type="NCBI Taxonomy" id="122646"/>
    <lineage>
        <taxon>Eukaryota</taxon>
        <taxon>Viridiplantae</taxon>
        <taxon>Streptophyta</taxon>
        <taxon>Embryophyta</taxon>
        <taxon>Marchantiophyta</taxon>
        <taxon>Marchantiopsida</taxon>
        <taxon>Marchantiidae</taxon>
        <taxon>Marchantiales</taxon>
        <taxon>Ricciaceae</taxon>
        <taxon>Riccia</taxon>
    </lineage>
</organism>
<dbReference type="AlphaFoldDB" id="A0ABD3HSJ7"/>
<name>A0ABD3HSJ7_9MARC</name>
<feature type="region of interest" description="Disordered" evidence="2">
    <location>
        <begin position="305"/>
        <end position="352"/>
    </location>
</feature>
<feature type="compositionally biased region" description="Polar residues" evidence="2">
    <location>
        <begin position="320"/>
        <end position="338"/>
    </location>
</feature>
<dbReference type="Proteomes" id="UP001633002">
    <property type="component" value="Unassembled WGS sequence"/>
</dbReference>
<accession>A0ABD3HSJ7</accession>
<feature type="coiled-coil region" evidence="1">
    <location>
        <begin position="413"/>
        <end position="526"/>
    </location>
</feature>
<proteinExistence type="predicted"/>